<keyword evidence="4" id="KW-1185">Reference proteome</keyword>
<feature type="region of interest" description="Disordered" evidence="1">
    <location>
        <begin position="132"/>
        <end position="176"/>
    </location>
</feature>
<feature type="compositionally biased region" description="Low complexity" evidence="1">
    <location>
        <begin position="158"/>
        <end position="170"/>
    </location>
</feature>
<keyword evidence="2" id="KW-0472">Membrane</keyword>
<protein>
    <submittedName>
        <fullName evidence="3">Uncharacterized protein</fullName>
    </submittedName>
</protein>
<feature type="compositionally biased region" description="Polar residues" evidence="1">
    <location>
        <begin position="199"/>
        <end position="209"/>
    </location>
</feature>
<accession>A0A6A6SJ88</accession>
<sequence>MGILCRVIAPLILVFMLTSHIDVICYAFVLILAIDLIYLLYDEYRRGIVTSYCDIINKLLSILHVLCMCTLAIITIQPYILDEQFDGGLFSDNFSSYIENQSLNDFESIYKNTIENSSDEIYFYYSIESSNPNEYESDPSGGDSNPSGGDSNPGGEGSNPSGEDSNFNEEGSSKGKGKAKAYYYEYENSNPEYDKFNHEQGSGNKSYNDYSEYESGKGKARASEPNNFNPEQTSGNIPSSNDFSESYNDFSESSNRFSDSEMNKTRLNSLKEIGGESSKQGGESSKQGGESSKQGGESSKQ</sequence>
<feature type="transmembrane region" description="Helical" evidence="2">
    <location>
        <begin position="62"/>
        <end position="81"/>
    </location>
</feature>
<feature type="region of interest" description="Disordered" evidence="1">
    <location>
        <begin position="191"/>
        <end position="301"/>
    </location>
</feature>
<evidence type="ECO:0000256" key="1">
    <source>
        <dbReference type="SAM" id="MobiDB-lite"/>
    </source>
</evidence>
<feature type="transmembrane region" description="Helical" evidence="2">
    <location>
        <begin position="12"/>
        <end position="41"/>
    </location>
</feature>
<dbReference type="EMBL" id="MU004723">
    <property type="protein sequence ID" value="KAF2647041.1"/>
    <property type="molecule type" value="Genomic_DNA"/>
</dbReference>
<feature type="compositionally biased region" description="Low complexity" evidence="1">
    <location>
        <begin position="275"/>
        <end position="301"/>
    </location>
</feature>
<keyword evidence="2" id="KW-1133">Transmembrane helix</keyword>
<dbReference type="Proteomes" id="UP000799324">
    <property type="component" value="Unassembled WGS sequence"/>
</dbReference>
<proteinExistence type="predicted"/>
<organism evidence="3 4">
    <name type="scientific">Lophiostoma macrostomum CBS 122681</name>
    <dbReference type="NCBI Taxonomy" id="1314788"/>
    <lineage>
        <taxon>Eukaryota</taxon>
        <taxon>Fungi</taxon>
        <taxon>Dikarya</taxon>
        <taxon>Ascomycota</taxon>
        <taxon>Pezizomycotina</taxon>
        <taxon>Dothideomycetes</taxon>
        <taxon>Pleosporomycetidae</taxon>
        <taxon>Pleosporales</taxon>
        <taxon>Lophiostomataceae</taxon>
        <taxon>Lophiostoma</taxon>
    </lineage>
</organism>
<gene>
    <name evidence="3" type="ORF">K491DRAFT_743626</name>
</gene>
<reference evidence="3" key="1">
    <citation type="journal article" date="2020" name="Stud. Mycol.">
        <title>101 Dothideomycetes genomes: a test case for predicting lifestyles and emergence of pathogens.</title>
        <authorList>
            <person name="Haridas S."/>
            <person name="Albert R."/>
            <person name="Binder M."/>
            <person name="Bloem J."/>
            <person name="Labutti K."/>
            <person name="Salamov A."/>
            <person name="Andreopoulos B."/>
            <person name="Baker S."/>
            <person name="Barry K."/>
            <person name="Bills G."/>
            <person name="Bluhm B."/>
            <person name="Cannon C."/>
            <person name="Castanera R."/>
            <person name="Culley D."/>
            <person name="Daum C."/>
            <person name="Ezra D."/>
            <person name="Gonzalez J."/>
            <person name="Henrissat B."/>
            <person name="Kuo A."/>
            <person name="Liang C."/>
            <person name="Lipzen A."/>
            <person name="Lutzoni F."/>
            <person name="Magnuson J."/>
            <person name="Mondo S."/>
            <person name="Nolan M."/>
            <person name="Ohm R."/>
            <person name="Pangilinan J."/>
            <person name="Park H.-J."/>
            <person name="Ramirez L."/>
            <person name="Alfaro M."/>
            <person name="Sun H."/>
            <person name="Tritt A."/>
            <person name="Yoshinaga Y."/>
            <person name="Zwiers L.-H."/>
            <person name="Turgeon B."/>
            <person name="Goodwin S."/>
            <person name="Spatafora J."/>
            <person name="Crous P."/>
            <person name="Grigoriev I."/>
        </authorList>
    </citation>
    <scope>NUCLEOTIDE SEQUENCE</scope>
    <source>
        <strain evidence="3">CBS 122681</strain>
    </source>
</reference>
<name>A0A6A6SJ88_9PLEO</name>
<feature type="compositionally biased region" description="Low complexity" evidence="1">
    <location>
        <begin position="138"/>
        <end position="150"/>
    </location>
</feature>
<evidence type="ECO:0000313" key="3">
    <source>
        <dbReference type="EMBL" id="KAF2647041.1"/>
    </source>
</evidence>
<evidence type="ECO:0000313" key="4">
    <source>
        <dbReference type="Proteomes" id="UP000799324"/>
    </source>
</evidence>
<evidence type="ECO:0000256" key="2">
    <source>
        <dbReference type="SAM" id="Phobius"/>
    </source>
</evidence>
<feature type="compositionally biased region" description="Polar residues" evidence="1">
    <location>
        <begin position="224"/>
        <end position="257"/>
    </location>
</feature>
<keyword evidence="2" id="KW-0812">Transmembrane</keyword>
<dbReference type="AlphaFoldDB" id="A0A6A6SJ88"/>